<keyword evidence="9 11" id="KW-0472">Membrane</keyword>
<evidence type="ECO:0000256" key="5">
    <source>
        <dbReference type="ARBA" id="ARBA00022692"/>
    </source>
</evidence>
<feature type="transmembrane region" description="Helical" evidence="11">
    <location>
        <begin position="234"/>
        <end position="253"/>
    </location>
</feature>
<reference evidence="14" key="1">
    <citation type="submission" date="2022-11" db="UniProtKB">
        <authorList>
            <consortium name="WormBaseParasite"/>
        </authorList>
    </citation>
    <scope>IDENTIFICATION</scope>
</reference>
<evidence type="ECO:0000256" key="9">
    <source>
        <dbReference type="ARBA" id="ARBA00023136"/>
    </source>
</evidence>
<dbReference type="PANTHER" id="PTHR21014:SF6">
    <property type="entry name" value="PHOSPHATIDYLINOSITOL-4,5-BISPHOSPHATE 4-PHOSPHATASE"/>
    <property type="match status" value="1"/>
</dbReference>
<evidence type="ECO:0000256" key="10">
    <source>
        <dbReference type="ARBA" id="ARBA00023228"/>
    </source>
</evidence>
<feature type="region of interest" description="Disordered" evidence="12">
    <location>
        <begin position="1"/>
        <end position="41"/>
    </location>
</feature>
<evidence type="ECO:0000256" key="4">
    <source>
        <dbReference type="ARBA" id="ARBA00012936"/>
    </source>
</evidence>
<protein>
    <recommendedName>
        <fullName evidence="4 11">Phosphatidylinositol-4,5-bisphosphate 4-phosphatase</fullName>
        <ecNumber evidence="4 11">3.1.3.78</ecNumber>
    </recommendedName>
</protein>
<organism evidence="13 14">
    <name type="scientific">Parascaris univalens</name>
    <name type="common">Nematode worm</name>
    <dbReference type="NCBI Taxonomy" id="6257"/>
    <lineage>
        <taxon>Eukaryota</taxon>
        <taxon>Metazoa</taxon>
        <taxon>Ecdysozoa</taxon>
        <taxon>Nematoda</taxon>
        <taxon>Chromadorea</taxon>
        <taxon>Rhabditida</taxon>
        <taxon>Spirurina</taxon>
        <taxon>Ascaridomorpha</taxon>
        <taxon>Ascaridoidea</taxon>
        <taxon>Ascarididae</taxon>
        <taxon>Parascaris</taxon>
    </lineage>
</organism>
<dbReference type="PANTHER" id="PTHR21014">
    <property type="entry name" value="PHOSPHATIDYLINOSITOL-4,5-BISPHOSPHATE 4-PHOSPHATASE"/>
    <property type="match status" value="1"/>
</dbReference>
<dbReference type="GO" id="GO:0030670">
    <property type="term" value="C:phagocytic vesicle membrane"/>
    <property type="evidence" value="ECO:0007669"/>
    <property type="project" value="TreeGrafter"/>
</dbReference>
<evidence type="ECO:0000256" key="7">
    <source>
        <dbReference type="ARBA" id="ARBA00022801"/>
    </source>
</evidence>
<evidence type="ECO:0000313" key="14">
    <source>
        <dbReference type="WBParaSite" id="PgR044_g047_t02"/>
    </source>
</evidence>
<dbReference type="AlphaFoldDB" id="A0A915BKQ0"/>
<feature type="compositionally biased region" description="Polar residues" evidence="12">
    <location>
        <begin position="12"/>
        <end position="23"/>
    </location>
</feature>
<dbReference type="GO" id="GO:0034597">
    <property type="term" value="F:phosphatidylinositol-4,5-bisphosphate 4-phosphatase activity"/>
    <property type="evidence" value="ECO:0007669"/>
    <property type="project" value="UniProtKB-EC"/>
</dbReference>
<accession>A0A915BKQ0</accession>
<proteinExistence type="predicted"/>
<dbReference type="InterPro" id="IPR019178">
    <property type="entry name" value="PtdIns-P2-Ptase"/>
</dbReference>
<evidence type="ECO:0000256" key="3">
    <source>
        <dbReference type="ARBA" id="ARBA00004155"/>
    </source>
</evidence>
<keyword evidence="5 11" id="KW-0812">Transmembrane</keyword>
<feature type="transmembrane region" description="Helical" evidence="11">
    <location>
        <begin position="202"/>
        <end position="222"/>
    </location>
</feature>
<name>A0A915BKQ0_PARUN</name>
<dbReference type="GO" id="GO:0005886">
    <property type="term" value="C:plasma membrane"/>
    <property type="evidence" value="ECO:0007669"/>
    <property type="project" value="TreeGrafter"/>
</dbReference>
<keyword evidence="7 11" id="KW-0378">Hydrolase</keyword>
<dbReference type="WBParaSite" id="PgR044_g047_t02">
    <property type="protein sequence ID" value="PgR044_g047_t02"/>
    <property type="gene ID" value="PgR044_g047"/>
</dbReference>
<feature type="compositionally biased region" description="Basic and acidic residues" evidence="12">
    <location>
        <begin position="27"/>
        <end position="41"/>
    </location>
</feature>
<sequence>MANREEDESMPLLNSETTPSTPNYEGVNEHEEMSEDGERIYTRPEEHFTEPQHMGAVPANDSPDALRTTGPTVTCRVCSALIHIEGKTRQHVVKCSQCNEATPIRAAPPGKKYVRCPCNCLLLCKAASNRIACPRTNCKRVITLGSATPVGTAVRAPAGTCRVACVHCQEVFMFNTLNNTAAKCPHCKKVSSVGQSYARSRAIVFFVASLTFVLLGVGVTLGTRHAAESSPVLYALWVVIFVIAILLFFRFVYYLTLKTSQVLGPL</sequence>
<keyword evidence="13" id="KW-1185">Reference proteome</keyword>
<evidence type="ECO:0000256" key="1">
    <source>
        <dbReference type="ARBA" id="ARBA00001261"/>
    </source>
</evidence>
<dbReference type="GO" id="GO:0046856">
    <property type="term" value="P:phosphatidylinositol dephosphorylation"/>
    <property type="evidence" value="ECO:0007669"/>
    <property type="project" value="InterPro"/>
</dbReference>
<evidence type="ECO:0000256" key="2">
    <source>
        <dbReference type="ARBA" id="ARBA00004107"/>
    </source>
</evidence>
<keyword evidence="8 11" id="KW-1133">Transmembrane helix</keyword>
<evidence type="ECO:0000256" key="11">
    <source>
        <dbReference type="RuleBase" id="RU365008"/>
    </source>
</evidence>
<comment type="catalytic activity">
    <reaction evidence="1 11">
        <text>a 1,2-diacyl-sn-glycero-3-phospho-(1D-myo-inositol-4,5-bisphosphate) + H2O = a 1,2-diacyl-sn-glycero-3-phospho-(1D-myo-inositol-5-phosphate) + phosphate</text>
        <dbReference type="Rhea" id="RHEA:25674"/>
        <dbReference type="ChEBI" id="CHEBI:15377"/>
        <dbReference type="ChEBI" id="CHEBI:43474"/>
        <dbReference type="ChEBI" id="CHEBI:57795"/>
        <dbReference type="ChEBI" id="CHEBI:58456"/>
        <dbReference type="EC" id="3.1.3.78"/>
    </reaction>
</comment>
<evidence type="ECO:0000256" key="8">
    <source>
        <dbReference type="ARBA" id="ARBA00022989"/>
    </source>
</evidence>
<keyword evidence="10 11" id="KW-0458">Lysosome</keyword>
<dbReference type="GO" id="GO:0031902">
    <property type="term" value="C:late endosome membrane"/>
    <property type="evidence" value="ECO:0007669"/>
    <property type="project" value="UniProtKB-SubCell"/>
</dbReference>
<dbReference type="Pfam" id="PF09788">
    <property type="entry name" value="Tmemb_55A"/>
    <property type="match status" value="1"/>
</dbReference>
<evidence type="ECO:0000313" key="13">
    <source>
        <dbReference type="Proteomes" id="UP000887569"/>
    </source>
</evidence>
<keyword evidence="6 11" id="KW-0967">Endosome</keyword>
<evidence type="ECO:0000256" key="6">
    <source>
        <dbReference type="ARBA" id="ARBA00022753"/>
    </source>
</evidence>
<dbReference type="EC" id="3.1.3.78" evidence="4 11"/>
<dbReference type="Proteomes" id="UP000887569">
    <property type="component" value="Unplaced"/>
</dbReference>
<comment type="function">
    <text evidence="11">Catalyzes the hydrolysis of phosphatidylinositol-4,5-bisphosphate (PtdIns-4,5-P2) to phosphatidylinositol-4-phosphate (PtdIns-4-P).</text>
</comment>
<dbReference type="GO" id="GO:0005765">
    <property type="term" value="C:lysosomal membrane"/>
    <property type="evidence" value="ECO:0007669"/>
    <property type="project" value="UniProtKB-SubCell"/>
</dbReference>
<evidence type="ECO:0000256" key="12">
    <source>
        <dbReference type="SAM" id="MobiDB-lite"/>
    </source>
</evidence>
<comment type="subcellular location">
    <subcellularLocation>
        <location evidence="2 11">Late endosome membrane</location>
        <topology evidence="2 11">Multi-pass membrane protein</topology>
    </subcellularLocation>
    <subcellularLocation>
        <location evidence="3 11">Lysosome membrane</location>
        <topology evidence="3 11">Multi-pass membrane protein</topology>
    </subcellularLocation>
</comment>